<keyword evidence="2" id="KW-1185">Reference proteome</keyword>
<evidence type="ECO:0000313" key="2">
    <source>
        <dbReference type="Proteomes" id="UP001497472"/>
    </source>
</evidence>
<name>A0AAV1J5F1_9NEOP</name>
<organism evidence="1 2">
    <name type="scientific">Leptosia nina</name>
    <dbReference type="NCBI Taxonomy" id="320188"/>
    <lineage>
        <taxon>Eukaryota</taxon>
        <taxon>Metazoa</taxon>
        <taxon>Ecdysozoa</taxon>
        <taxon>Arthropoda</taxon>
        <taxon>Hexapoda</taxon>
        <taxon>Insecta</taxon>
        <taxon>Pterygota</taxon>
        <taxon>Neoptera</taxon>
        <taxon>Endopterygota</taxon>
        <taxon>Lepidoptera</taxon>
        <taxon>Glossata</taxon>
        <taxon>Ditrysia</taxon>
        <taxon>Papilionoidea</taxon>
        <taxon>Pieridae</taxon>
        <taxon>Pierinae</taxon>
        <taxon>Leptosia</taxon>
    </lineage>
</organism>
<proteinExistence type="predicted"/>
<dbReference type="EMBL" id="CAVLEF010000005">
    <property type="protein sequence ID" value="CAK1544285.1"/>
    <property type="molecule type" value="Genomic_DNA"/>
</dbReference>
<reference evidence="1 2" key="1">
    <citation type="submission" date="2023-11" db="EMBL/GenBank/DDBJ databases">
        <authorList>
            <person name="Okamura Y."/>
        </authorList>
    </citation>
    <scope>NUCLEOTIDE SEQUENCE [LARGE SCALE GENOMIC DNA]</scope>
</reference>
<protein>
    <submittedName>
        <fullName evidence="1">Uncharacterized protein</fullName>
    </submittedName>
</protein>
<gene>
    <name evidence="1" type="ORF">LNINA_LOCUS4044</name>
</gene>
<accession>A0AAV1J5F1</accession>
<evidence type="ECO:0000313" key="1">
    <source>
        <dbReference type="EMBL" id="CAK1544285.1"/>
    </source>
</evidence>
<sequence length="78" mass="8686">MDVVFDQICKEIILHIDLLNFPNTGGVPLHLDIYGYLRVRMRAVRARRVAGLVRARTAHAMRRMPGSLSGAATVISLD</sequence>
<dbReference type="Proteomes" id="UP001497472">
    <property type="component" value="Unassembled WGS sequence"/>
</dbReference>
<comment type="caution">
    <text evidence="1">The sequence shown here is derived from an EMBL/GenBank/DDBJ whole genome shotgun (WGS) entry which is preliminary data.</text>
</comment>
<dbReference type="AlphaFoldDB" id="A0AAV1J5F1"/>